<evidence type="ECO:0000256" key="5">
    <source>
        <dbReference type="ARBA" id="ARBA00023136"/>
    </source>
</evidence>
<dbReference type="InterPro" id="IPR018499">
    <property type="entry name" value="Tetraspanin/Peripherin"/>
</dbReference>
<dbReference type="OMA" id="WLTENIY"/>
<feature type="transmembrane region" description="Helical" evidence="6">
    <location>
        <begin position="240"/>
        <end position="265"/>
    </location>
</feature>
<evidence type="ECO:0000313" key="8">
    <source>
        <dbReference type="Proteomes" id="UP000287033"/>
    </source>
</evidence>
<dbReference type="GO" id="GO:0005886">
    <property type="term" value="C:plasma membrane"/>
    <property type="evidence" value="ECO:0007669"/>
    <property type="project" value="TreeGrafter"/>
</dbReference>
<dbReference type="InterPro" id="IPR000301">
    <property type="entry name" value="Tetraspanin_animals"/>
</dbReference>
<dbReference type="STRING" id="137246.A0A401RTF2"/>
<proteinExistence type="inferred from homology"/>
<dbReference type="PANTHER" id="PTHR19282:SF263">
    <property type="entry name" value="LEUKOCYTE ANTIGEN CD37"/>
    <property type="match status" value="1"/>
</dbReference>
<dbReference type="Pfam" id="PF00335">
    <property type="entry name" value="Tetraspanin"/>
    <property type="match status" value="1"/>
</dbReference>
<gene>
    <name evidence="7" type="ORF">chiPu_0019900</name>
</gene>
<dbReference type="EMBL" id="BEZZ01002223">
    <property type="protein sequence ID" value="GCC21429.1"/>
    <property type="molecule type" value="Genomic_DNA"/>
</dbReference>
<dbReference type="Gene3D" id="1.10.1450.10">
    <property type="entry name" value="Tetraspanin"/>
    <property type="match status" value="1"/>
</dbReference>
<dbReference type="PIRSF" id="PIRSF002419">
    <property type="entry name" value="Tetraspanin"/>
    <property type="match status" value="1"/>
</dbReference>
<dbReference type="Proteomes" id="UP000287033">
    <property type="component" value="Unassembled WGS sequence"/>
</dbReference>
<evidence type="ECO:0000256" key="4">
    <source>
        <dbReference type="ARBA" id="ARBA00022989"/>
    </source>
</evidence>
<evidence type="ECO:0000256" key="6">
    <source>
        <dbReference type="RuleBase" id="RU361218"/>
    </source>
</evidence>
<evidence type="ECO:0000313" key="7">
    <source>
        <dbReference type="EMBL" id="GCC21429.1"/>
    </source>
</evidence>
<dbReference type="SUPFAM" id="SSF48652">
    <property type="entry name" value="Tetraspanin"/>
    <property type="match status" value="1"/>
</dbReference>
<keyword evidence="4 6" id="KW-1133">Transmembrane helix</keyword>
<keyword evidence="3 6" id="KW-0812">Transmembrane</keyword>
<dbReference type="InterPro" id="IPR018503">
    <property type="entry name" value="Tetraspanin_CS"/>
</dbReference>
<name>A0A401RTF2_CHIPU</name>
<keyword evidence="5 6" id="KW-0472">Membrane</keyword>
<protein>
    <recommendedName>
        <fullName evidence="6">Tetraspanin</fullName>
    </recommendedName>
</protein>
<accession>A0A401RTF2</accession>
<dbReference type="PROSITE" id="PS00421">
    <property type="entry name" value="TM4_1"/>
    <property type="match status" value="1"/>
</dbReference>
<dbReference type="AlphaFoldDB" id="A0A401RTF2"/>
<organism evidence="7 8">
    <name type="scientific">Chiloscyllium punctatum</name>
    <name type="common">Brownbanded bambooshark</name>
    <name type="synonym">Hemiscyllium punctatum</name>
    <dbReference type="NCBI Taxonomy" id="137246"/>
    <lineage>
        <taxon>Eukaryota</taxon>
        <taxon>Metazoa</taxon>
        <taxon>Chordata</taxon>
        <taxon>Craniata</taxon>
        <taxon>Vertebrata</taxon>
        <taxon>Chondrichthyes</taxon>
        <taxon>Elasmobranchii</taxon>
        <taxon>Galeomorphii</taxon>
        <taxon>Galeoidea</taxon>
        <taxon>Orectolobiformes</taxon>
        <taxon>Hemiscylliidae</taxon>
        <taxon>Chiloscyllium</taxon>
    </lineage>
</organism>
<feature type="transmembrane region" description="Helical" evidence="6">
    <location>
        <begin position="99"/>
        <end position="121"/>
    </location>
</feature>
<feature type="transmembrane region" description="Helical" evidence="6">
    <location>
        <begin position="25"/>
        <end position="48"/>
    </location>
</feature>
<comment type="similarity">
    <text evidence="2 6">Belongs to the tetraspanin (TM4SF) family.</text>
</comment>
<comment type="caution">
    <text evidence="7">The sequence shown here is derived from an EMBL/GenBank/DDBJ whole genome shotgun (WGS) entry which is preliminary data.</text>
</comment>
<evidence type="ECO:0000256" key="2">
    <source>
        <dbReference type="ARBA" id="ARBA00006840"/>
    </source>
</evidence>
<dbReference type="PANTHER" id="PTHR19282">
    <property type="entry name" value="TETRASPANIN"/>
    <property type="match status" value="1"/>
</dbReference>
<dbReference type="OrthoDB" id="438211at2759"/>
<comment type="subcellular location">
    <subcellularLocation>
        <location evidence="1 6">Membrane</location>
        <topology evidence="1 6">Multi-pass membrane protein</topology>
    </subcellularLocation>
</comment>
<sequence>MSGCGGSQVTRSNMASKGCIVVTKYFLFVFNLIFFFLGGVMLGFGLWILFDKNSFISVLETSSIPLHLWSYLLSSLGTFTMMMGFLGCIGALKEVKCMLGIYFTLLVFLLASQITVGVLVYTQRRSIEKQLGKAVQNLIQTYDETDEKLQSLEESWDFIQMQFSCCGWNSSQEWMKNSKMKNSSLNNFTYPCSCYNSFPQNITSFNFTKETGFCFAPTNPFNVTLKSCKTNVFDWMRENILSIMIVSIGVSLVELFAMTLSMLLCRNIDPDYDKLIRFQ</sequence>
<feature type="transmembrane region" description="Helical" evidence="6">
    <location>
        <begin position="68"/>
        <end position="92"/>
    </location>
</feature>
<evidence type="ECO:0000256" key="3">
    <source>
        <dbReference type="ARBA" id="ARBA00022692"/>
    </source>
</evidence>
<evidence type="ECO:0000256" key="1">
    <source>
        <dbReference type="ARBA" id="ARBA00004141"/>
    </source>
</evidence>
<keyword evidence="8" id="KW-1185">Reference proteome</keyword>
<reference evidence="7 8" key="1">
    <citation type="journal article" date="2018" name="Nat. Ecol. Evol.">
        <title>Shark genomes provide insights into elasmobranch evolution and the origin of vertebrates.</title>
        <authorList>
            <person name="Hara Y"/>
            <person name="Yamaguchi K"/>
            <person name="Onimaru K"/>
            <person name="Kadota M"/>
            <person name="Koyanagi M"/>
            <person name="Keeley SD"/>
            <person name="Tatsumi K"/>
            <person name="Tanaka K"/>
            <person name="Motone F"/>
            <person name="Kageyama Y"/>
            <person name="Nozu R"/>
            <person name="Adachi N"/>
            <person name="Nishimura O"/>
            <person name="Nakagawa R"/>
            <person name="Tanegashima C"/>
            <person name="Kiyatake I"/>
            <person name="Matsumoto R"/>
            <person name="Murakumo K"/>
            <person name="Nishida K"/>
            <person name="Terakita A"/>
            <person name="Kuratani S"/>
            <person name="Sato K"/>
            <person name="Hyodo S Kuraku.S."/>
        </authorList>
    </citation>
    <scope>NUCLEOTIDE SEQUENCE [LARGE SCALE GENOMIC DNA]</scope>
</reference>
<dbReference type="PRINTS" id="PR00259">
    <property type="entry name" value="TMFOUR"/>
</dbReference>
<dbReference type="InterPro" id="IPR008952">
    <property type="entry name" value="Tetraspanin_EC2_sf"/>
</dbReference>